<accession>A0A0F9EQZ0</accession>
<evidence type="ECO:0000313" key="1">
    <source>
        <dbReference type="EMBL" id="KKL68701.1"/>
    </source>
</evidence>
<name>A0A0F9EQZ0_9ZZZZ</name>
<comment type="caution">
    <text evidence="1">The sequence shown here is derived from an EMBL/GenBank/DDBJ whole genome shotgun (WGS) entry which is preliminary data.</text>
</comment>
<sequence length="80" mass="9245">MKKFLSDFARQYFEKEGLSSNGQLTPNFFEEWAKRHMMKPVCIVRDRDGDILLADSGEPVRKSNGDGVDFYRTGYALHRA</sequence>
<organism evidence="1">
    <name type="scientific">marine sediment metagenome</name>
    <dbReference type="NCBI Taxonomy" id="412755"/>
    <lineage>
        <taxon>unclassified sequences</taxon>
        <taxon>metagenomes</taxon>
        <taxon>ecological metagenomes</taxon>
    </lineage>
</organism>
<dbReference type="EMBL" id="LAZR01026452">
    <property type="protein sequence ID" value="KKL68701.1"/>
    <property type="molecule type" value="Genomic_DNA"/>
</dbReference>
<feature type="non-terminal residue" evidence="1">
    <location>
        <position position="80"/>
    </location>
</feature>
<protein>
    <submittedName>
        <fullName evidence="1">Uncharacterized protein</fullName>
    </submittedName>
</protein>
<gene>
    <name evidence="1" type="ORF">LCGC14_2122370</name>
</gene>
<proteinExistence type="predicted"/>
<dbReference type="AlphaFoldDB" id="A0A0F9EQZ0"/>
<reference evidence="1" key="1">
    <citation type="journal article" date="2015" name="Nature">
        <title>Complex archaea that bridge the gap between prokaryotes and eukaryotes.</title>
        <authorList>
            <person name="Spang A."/>
            <person name="Saw J.H."/>
            <person name="Jorgensen S.L."/>
            <person name="Zaremba-Niedzwiedzka K."/>
            <person name="Martijn J."/>
            <person name="Lind A.E."/>
            <person name="van Eijk R."/>
            <person name="Schleper C."/>
            <person name="Guy L."/>
            <person name="Ettema T.J."/>
        </authorList>
    </citation>
    <scope>NUCLEOTIDE SEQUENCE</scope>
</reference>